<dbReference type="AlphaFoldDB" id="A0A2K3NWW0"/>
<keyword evidence="2" id="KW-0812">Transmembrane</keyword>
<comment type="caution">
    <text evidence="3">The sequence shown here is derived from an EMBL/GenBank/DDBJ whole genome shotgun (WGS) entry which is preliminary data.</text>
</comment>
<dbReference type="ExpressionAtlas" id="A0A2K3NWW0">
    <property type="expression patterns" value="baseline"/>
</dbReference>
<evidence type="ECO:0000256" key="1">
    <source>
        <dbReference type="SAM" id="MobiDB-lite"/>
    </source>
</evidence>
<keyword evidence="2" id="KW-1133">Transmembrane helix</keyword>
<dbReference type="STRING" id="57577.A0A2K3NWW0"/>
<feature type="transmembrane region" description="Helical" evidence="2">
    <location>
        <begin position="363"/>
        <end position="385"/>
    </location>
</feature>
<feature type="transmembrane region" description="Helical" evidence="2">
    <location>
        <begin position="299"/>
        <end position="319"/>
    </location>
</feature>
<dbReference type="PANTHER" id="PTHR35313:SF1">
    <property type="entry name" value="NO EXINE FORMATION 1"/>
    <property type="match status" value="1"/>
</dbReference>
<dbReference type="PANTHER" id="PTHR35313">
    <property type="entry name" value="NO EXINE FORMATION 1"/>
    <property type="match status" value="1"/>
</dbReference>
<accession>A0A2K3NWW0</accession>
<feature type="region of interest" description="Disordered" evidence="1">
    <location>
        <begin position="1"/>
        <end position="63"/>
    </location>
</feature>
<sequence>MLQPQRSLRPYISISSSSSPNPNPNPRDTISRFQSNPTTITNNDQFNPPSSSSSSSFSSSSSRSLKNPTNFTHNYLIAISLIPSALFLLDLGGSTVSATLIVGLMISYILDSLNFKPASFFSVWFSLIFAQFSFFLTASPSLYSTFNNSITLTILASFLCAHTTFLIGIWSSLQFKFLLLENPSIVAALERLLFACLPITASSIFTWAAVSAVGINNSAYYLMAFSCFFYWLYSIPRLSSFKINHHARFHGGQAPKDSFVLGPLESCIHTLYLLFLYASTRGALWWVSDNAAHIQSIRVVNGFVALVFVVIALEIRVVFHSFGRYIQVPPPLNYVLVTITMLGGAAAGGAYSMGMVSDALSSVAFTTSAIVVSAAGAVVVGYPVLVSGY</sequence>
<name>A0A2K3NWW0_TRIPR</name>
<dbReference type="Proteomes" id="UP000236291">
    <property type="component" value="Unassembled WGS sequence"/>
</dbReference>
<reference evidence="3 4" key="1">
    <citation type="journal article" date="2014" name="Am. J. Bot.">
        <title>Genome assembly and annotation for red clover (Trifolium pratense; Fabaceae).</title>
        <authorList>
            <person name="Istvanek J."/>
            <person name="Jaros M."/>
            <person name="Krenek A."/>
            <person name="Repkova J."/>
        </authorList>
    </citation>
    <scope>NUCLEOTIDE SEQUENCE [LARGE SCALE GENOMIC DNA]</scope>
    <source>
        <strain evidence="4">cv. Tatra</strain>
        <tissue evidence="3">Young leaves</tissue>
    </source>
</reference>
<feature type="transmembrane region" description="Helical" evidence="2">
    <location>
        <begin position="120"/>
        <end position="138"/>
    </location>
</feature>
<feature type="transmembrane region" description="Helical" evidence="2">
    <location>
        <begin position="192"/>
        <end position="213"/>
    </location>
</feature>
<feature type="transmembrane region" description="Helical" evidence="2">
    <location>
        <begin position="150"/>
        <end position="171"/>
    </location>
</feature>
<reference evidence="3 4" key="2">
    <citation type="journal article" date="2017" name="Front. Plant Sci.">
        <title>Gene Classification and Mining of Molecular Markers Useful in Red Clover (Trifolium pratense) Breeding.</title>
        <authorList>
            <person name="Istvanek J."/>
            <person name="Dluhosova J."/>
            <person name="Dluhos P."/>
            <person name="Patkova L."/>
            <person name="Nedelnik J."/>
            <person name="Repkova J."/>
        </authorList>
    </citation>
    <scope>NUCLEOTIDE SEQUENCE [LARGE SCALE GENOMIC DNA]</scope>
    <source>
        <strain evidence="4">cv. Tatra</strain>
        <tissue evidence="3">Young leaves</tissue>
    </source>
</reference>
<organism evidence="3 4">
    <name type="scientific">Trifolium pratense</name>
    <name type="common">Red clover</name>
    <dbReference type="NCBI Taxonomy" id="57577"/>
    <lineage>
        <taxon>Eukaryota</taxon>
        <taxon>Viridiplantae</taxon>
        <taxon>Streptophyta</taxon>
        <taxon>Embryophyta</taxon>
        <taxon>Tracheophyta</taxon>
        <taxon>Spermatophyta</taxon>
        <taxon>Magnoliopsida</taxon>
        <taxon>eudicotyledons</taxon>
        <taxon>Gunneridae</taxon>
        <taxon>Pentapetalae</taxon>
        <taxon>rosids</taxon>
        <taxon>fabids</taxon>
        <taxon>Fabales</taxon>
        <taxon>Fabaceae</taxon>
        <taxon>Papilionoideae</taxon>
        <taxon>50 kb inversion clade</taxon>
        <taxon>NPAAA clade</taxon>
        <taxon>Hologalegina</taxon>
        <taxon>IRL clade</taxon>
        <taxon>Trifolieae</taxon>
        <taxon>Trifolium</taxon>
    </lineage>
</organism>
<proteinExistence type="predicted"/>
<gene>
    <name evidence="3" type="ORF">L195_g004016</name>
</gene>
<dbReference type="EMBL" id="ASHM01001932">
    <property type="protein sequence ID" value="PNY07518.1"/>
    <property type="molecule type" value="Genomic_DNA"/>
</dbReference>
<feature type="compositionally biased region" description="Polar residues" evidence="1">
    <location>
        <begin position="31"/>
        <end position="49"/>
    </location>
</feature>
<evidence type="ECO:0000313" key="3">
    <source>
        <dbReference type="EMBL" id="PNY07518.1"/>
    </source>
</evidence>
<feature type="transmembrane region" description="Helical" evidence="2">
    <location>
        <begin position="259"/>
        <end position="279"/>
    </location>
</feature>
<feature type="transmembrane region" description="Helical" evidence="2">
    <location>
        <begin position="219"/>
        <end position="238"/>
    </location>
</feature>
<protein>
    <submittedName>
        <fullName evidence="3">Uncharacterized protein</fullName>
    </submittedName>
</protein>
<keyword evidence="2" id="KW-0472">Membrane</keyword>
<evidence type="ECO:0000313" key="4">
    <source>
        <dbReference type="Proteomes" id="UP000236291"/>
    </source>
</evidence>
<evidence type="ECO:0000256" key="2">
    <source>
        <dbReference type="SAM" id="Phobius"/>
    </source>
</evidence>
<feature type="compositionally biased region" description="Low complexity" evidence="1">
    <location>
        <begin position="50"/>
        <end position="63"/>
    </location>
</feature>
<feature type="transmembrane region" description="Helical" evidence="2">
    <location>
        <begin position="331"/>
        <end position="351"/>
    </location>
</feature>
<feature type="transmembrane region" description="Helical" evidence="2">
    <location>
        <begin position="95"/>
        <end position="113"/>
    </location>
</feature>